<name>A0A218WJI1_PUNGR</name>
<gene>
    <name evidence="6" type="ORF">CDL15_Pgr018286</name>
    <name evidence="7" type="ORF">CRG98_003459</name>
</gene>
<comment type="caution">
    <text evidence="6">The sequence shown here is derived from an EMBL/GenBank/DDBJ whole genome shotgun (WGS) entry which is preliminary data.</text>
</comment>
<accession>A0A218WJI1</accession>
<dbReference type="InterPro" id="IPR006501">
    <property type="entry name" value="Pectinesterase_inhib_dom"/>
</dbReference>
<dbReference type="Proteomes" id="UP000197138">
    <property type="component" value="Unassembled WGS sequence"/>
</dbReference>
<evidence type="ECO:0000256" key="2">
    <source>
        <dbReference type="ARBA" id="ARBA00023157"/>
    </source>
</evidence>
<evidence type="ECO:0000313" key="6">
    <source>
        <dbReference type="EMBL" id="OWM72401.1"/>
    </source>
</evidence>
<dbReference type="EMBL" id="PGOL01000130">
    <property type="protein sequence ID" value="PKI76098.1"/>
    <property type="molecule type" value="Genomic_DNA"/>
</dbReference>
<dbReference type="InterPro" id="IPR035513">
    <property type="entry name" value="Invertase/methylesterase_inhib"/>
</dbReference>
<organism evidence="6 8">
    <name type="scientific">Punica granatum</name>
    <name type="common">Pomegranate</name>
    <dbReference type="NCBI Taxonomy" id="22663"/>
    <lineage>
        <taxon>Eukaryota</taxon>
        <taxon>Viridiplantae</taxon>
        <taxon>Streptophyta</taxon>
        <taxon>Embryophyta</taxon>
        <taxon>Tracheophyta</taxon>
        <taxon>Spermatophyta</taxon>
        <taxon>Magnoliopsida</taxon>
        <taxon>eudicotyledons</taxon>
        <taxon>Gunneridae</taxon>
        <taxon>Pentapetalae</taxon>
        <taxon>rosids</taxon>
        <taxon>malvids</taxon>
        <taxon>Myrtales</taxon>
        <taxon>Lythraceae</taxon>
        <taxon>Punica</taxon>
    </lineage>
</organism>
<evidence type="ECO:0000259" key="5">
    <source>
        <dbReference type="SMART" id="SM00856"/>
    </source>
</evidence>
<feature type="chain" id="PRO_5014071720" description="Pectinesterase inhibitor domain-containing protein" evidence="4">
    <location>
        <begin position="31"/>
        <end position="190"/>
    </location>
</feature>
<evidence type="ECO:0000256" key="3">
    <source>
        <dbReference type="ARBA" id="ARBA00038471"/>
    </source>
</evidence>
<dbReference type="PANTHER" id="PTHR36710">
    <property type="entry name" value="PECTINESTERASE INHIBITOR-LIKE"/>
    <property type="match status" value="1"/>
</dbReference>
<dbReference type="PANTHER" id="PTHR36710:SF1">
    <property type="entry name" value="F14J9.2 PROTEIN"/>
    <property type="match status" value="1"/>
</dbReference>
<dbReference type="Proteomes" id="UP000233551">
    <property type="component" value="Unassembled WGS sequence"/>
</dbReference>
<dbReference type="EMBL" id="MTKT01004293">
    <property type="protein sequence ID" value="OWM72401.1"/>
    <property type="molecule type" value="Genomic_DNA"/>
</dbReference>
<keyword evidence="9" id="KW-1185">Reference proteome</keyword>
<dbReference type="GO" id="GO:0046910">
    <property type="term" value="F:pectinesterase inhibitor activity"/>
    <property type="evidence" value="ECO:0007669"/>
    <property type="project" value="InterPro"/>
</dbReference>
<dbReference type="Pfam" id="PF04043">
    <property type="entry name" value="PMEI"/>
    <property type="match status" value="1"/>
</dbReference>
<dbReference type="InterPro" id="IPR052421">
    <property type="entry name" value="PCW_Enzyme_Inhibitor"/>
</dbReference>
<evidence type="ECO:0000256" key="4">
    <source>
        <dbReference type="SAM" id="SignalP"/>
    </source>
</evidence>
<evidence type="ECO:0000313" key="7">
    <source>
        <dbReference type="EMBL" id="PKI76098.1"/>
    </source>
</evidence>
<feature type="domain" description="Pectinesterase inhibitor" evidence="5">
    <location>
        <begin position="32"/>
        <end position="183"/>
    </location>
</feature>
<reference evidence="6" key="2">
    <citation type="submission" date="2017-06" db="EMBL/GenBank/DDBJ databases">
        <title>The pomegranate genome and the genomics of punicalagin biosynthesis.</title>
        <authorList>
            <person name="Xu C."/>
        </authorList>
    </citation>
    <scope>NUCLEOTIDE SEQUENCE [LARGE SCALE GENOMIC DNA]</scope>
    <source>
        <tissue evidence="6">Fresh leaf</tissue>
    </source>
</reference>
<keyword evidence="1 4" id="KW-0732">Signal</keyword>
<protein>
    <recommendedName>
        <fullName evidence="5">Pectinesterase inhibitor domain-containing protein</fullName>
    </recommendedName>
</protein>
<dbReference type="SMART" id="SM00856">
    <property type="entry name" value="PMEI"/>
    <property type="match status" value="1"/>
</dbReference>
<sequence>MVFFCLNSSSATRVAIIFFIIAVSQVLCDGKTTQEWIKDICMHTYVPAEFVFCSKTFDEHIKSPDTDIVGLAQITIEQSLYNATNTQNLVLSLLKDATGPAPLKDALITCKSSYKTLVESFQQASSYFSQNDYQKVIDTESPGSLAQDKCHRSLTKVPRSDPLNSLVESDSQMRILVSMSLVTAKYLVSP</sequence>
<proteinExistence type="inferred from homology"/>
<evidence type="ECO:0000313" key="8">
    <source>
        <dbReference type="Proteomes" id="UP000197138"/>
    </source>
</evidence>
<dbReference type="SUPFAM" id="SSF101148">
    <property type="entry name" value="Plant invertase/pectin methylesterase inhibitor"/>
    <property type="match status" value="1"/>
</dbReference>
<keyword evidence="2" id="KW-1015">Disulfide bond</keyword>
<evidence type="ECO:0000313" key="9">
    <source>
        <dbReference type="Proteomes" id="UP000233551"/>
    </source>
</evidence>
<evidence type="ECO:0000256" key="1">
    <source>
        <dbReference type="ARBA" id="ARBA00022729"/>
    </source>
</evidence>
<feature type="signal peptide" evidence="4">
    <location>
        <begin position="1"/>
        <end position="30"/>
    </location>
</feature>
<dbReference type="NCBIfam" id="TIGR01614">
    <property type="entry name" value="PME_inhib"/>
    <property type="match status" value="1"/>
</dbReference>
<reference evidence="8" key="1">
    <citation type="journal article" date="2017" name="Plant J.">
        <title>The pomegranate (Punica granatum L.) genome and the genomics of punicalagin biosynthesis.</title>
        <authorList>
            <person name="Qin G."/>
            <person name="Xu C."/>
            <person name="Ming R."/>
            <person name="Tang H."/>
            <person name="Guyot R."/>
            <person name="Kramer E.M."/>
            <person name="Hu Y."/>
            <person name="Yi X."/>
            <person name="Qi Y."/>
            <person name="Xu X."/>
            <person name="Gao Z."/>
            <person name="Pan H."/>
            <person name="Jian J."/>
            <person name="Tian Y."/>
            <person name="Yue Z."/>
            <person name="Xu Y."/>
        </authorList>
    </citation>
    <scope>NUCLEOTIDE SEQUENCE [LARGE SCALE GENOMIC DNA]</scope>
    <source>
        <strain evidence="8">cv. Dabenzi</strain>
    </source>
</reference>
<comment type="similarity">
    <text evidence="3">Belongs to the PMEI family.</text>
</comment>
<reference evidence="7 9" key="3">
    <citation type="submission" date="2017-11" db="EMBL/GenBank/DDBJ databases">
        <title>De-novo sequencing of pomegranate (Punica granatum L.) genome.</title>
        <authorList>
            <person name="Akparov Z."/>
            <person name="Amiraslanov A."/>
            <person name="Hajiyeva S."/>
            <person name="Abbasov M."/>
            <person name="Kaur K."/>
            <person name="Hamwieh A."/>
            <person name="Solovyev V."/>
            <person name="Salamov A."/>
            <person name="Braich B."/>
            <person name="Kosarev P."/>
            <person name="Mahmoud A."/>
            <person name="Hajiyev E."/>
            <person name="Babayeva S."/>
            <person name="Izzatullayeva V."/>
            <person name="Mammadov A."/>
            <person name="Mammadov A."/>
            <person name="Sharifova S."/>
            <person name="Ojaghi J."/>
            <person name="Eynullazada K."/>
            <person name="Bayramov B."/>
            <person name="Abdulazimova A."/>
            <person name="Shahmuradov I."/>
        </authorList>
    </citation>
    <scope>NUCLEOTIDE SEQUENCE [LARGE SCALE GENOMIC DNA]</scope>
    <source>
        <strain evidence="7">AG2017</strain>
        <strain evidence="9">cv. AG2017</strain>
        <tissue evidence="7">Leaf</tissue>
    </source>
</reference>
<dbReference type="InterPro" id="IPR034086">
    <property type="entry name" value="PMEI_plant"/>
</dbReference>
<dbReference type="Gene3D" id="1.20.140.40">
    <property type="entry name" value="Invertase/pectin methylesterase inhibitor family protein"/>
    <property type="match status" value="1"/>
</dbReference>
<dbReference type="CDD" id="cd15797">
    <property type="entry name" value="PMEI"/>
    <property type="match status" value="1"/>
</dbReference>
<dbReference type="AlphaFoldDB" id="A0A218WJI1"/>